<dbReference type="InterPro" id="IPR051908">
    <property type="entry name" value="Ribosomal_N-acetyltransferase"/>
</dbReference>
<feature type="domain" description="N-acetyltransferase" evidence="1">
    <location>
        <begin position="9"/>
        <end position="167"/>
    </location>
</feature>
<protein>
    <submittedName>
        <fullName evidence="2">N-acetyltransferase</fullName>
    </submittedName>
</protein>
<dbReference type="EMBL" id="BNAD01000001">
    <property type="protein sequence ID" value="GHE15728.1"/>
    <property type="molecule type" value="Genomic_DNA"/>
</dbReference>
<dbReference type="Proteomes" id="UP000597341">
    <property type="component" value="Unassembled WGS sequence"/>
</dbReference>
<proteinExistence type="predicted"/>
<organism evidence="2 3">
    <name type="scientific">Nocardioides flavus</name>
    <name type="common">ex Wang et al. 2016</name>
    <dbReference type="NCBI Taxonomy" id="2058780"/>
    <lineage>
        <taxon>Bacteria</taxon>
        <taxon>Bacillati</taxon>
        <taxon>Actinomycetota</taxon>
        <taxon>Actinomycetes</taxon>
        <taxon>Propionibacteriales</taxon>
        <taxon>Nocardioidaceae</taxon>
        <taxon>Nocardioides</taxon>
    </lineage>
</organism>
<dbReference type="InterPro" id="IPR016181">
    <property type="entry name" value="Acyl_CoA_acyltransferase"/>
</dbReference>
<dbReference type="PANTHER" id="PTHR43441:SF10">
    <property type="entry name" value="ACETYLTRANSFERASE"/>
    <property type="match status" value="1"/>
</dbReference>
<comment type="caution">
    <text evidence="2">The sequence shown here is derived from an EMBL/GenBank/DDBJ whole genome shotgun (WGS) entry which is preliminary data.</text>
</comment>
<sequence>MLSLQIDDARLSDLEPWHADQLAGLFRAHGADFYDWLPWEGFEEVAGARGFIERFAQGRGEDARRLYGIWIGDELVGGTLFPSINARSRTAEAGVFLASSARGRGIVTRAVAAMLDWAFVERGLHRVEWRCAPGNVASRRVAQRLGFTHEGTLREVFPVREERQDLEVWALLSREWSGLPTAGRGAAAGKPGVVQ</sequence>
<dbReference type="PROSITE" id="PS51186">
    <property type="entry name" value="GNAT"/>
    <property type="match status" value="1"/>
</dbReference>
<dbReference type="Gene3D" id="3.40.630.30">
    <property type="match status" value="1"/>
</dbReference>
<keyword evidence="3" id="KW-1185">Reference proteome</keyword>
<dbReference type="RefSeq" id="WP_191277790.1">
    <property type="nucleotide sequence ID" value="NZ_BNAD01000001.1"/>
</dbReference>
<evidence type="ECO:0000259" key="1">
    <source>
        <dbReference type="PROSITE" id="PS51186"/>
    </source>
</evidence>
<gene>
    <name evidence="2" type="ORF">GCM10011376_05320</name>
</gene>
<evidence type="ECO:0000313" key="2">
    <source>
        <dbReference type="EMBL" id="GHE15728.1"/>
    </source>
</evidence>
<reference evidence="3" key="1">
    <citation type="journal article" date="2019" name="Int. J. Syst. Evol. Microbiol.">
        <title>The Global Catalogue of Microorganisms (GCM) 10K type strain sequencing project: providing services to taxonomists for standard genome sequencing and annotation.</title>
        <authorList>
            <consortium name="The Broad Institute Genomics Platform"/>
            <consortium name="The Broad Institute Genome Sequencing Center for Infectious Disease"/>
            <person name="Wu L."/>
            <person name="Ma J."/>
        </authorList>
    </citation>
    <scope>NUCLEOTIDE SEQUENCE [LARGE SCALE GENOMIC DNA]</scope>
    <source>
        <strain evidence="3">CGMCC 1.12791</strain>
    </source>
</reference>
<dbReference type="InterPro" id="IPR000182">
    <property type="entry name" value="GNAT_dom"/>
</dbReference>
<dbReference type="SUPFAM" id="SSF55729">
    <property type="entry name" value="Acyl-CoA N-acyltransferases (Nat)"/>
    <property type="match status" value="1"/>
</dbReference>
<dbReference type="PANTHER" id="PTHR43441">
    <property type="entry name" value="RIBOSOMAL-PROTEIN-SERINE ACETYLTRANSFERASE"/>
    <property type="match status" value="1"/>
</dbReference>
<accession>A0ABQ3HGY0</accession>
<dbReference type="Pfam" id="PF13302">
    <property type="entry name" value="Acetyltransf_3"/>
    <property type="match status" value="1"/>
</dbReference>
<evidence type="ECO:0000313" key="3">
    <source>
        <dbReference type="Proteomes" id="UP000597341"/>
    </source>
</evidence>
<name>A0ABQ3HGY0_9ACTN</name>